<evidence type="ECO:0000259" key="4">
    <source>
        <dbReference type="PROSITE" id="PS50893"/>
    </source>
</evidence>
<evidence type="ECO:0000256" key="1">
    <source>
        <dbReference type="ARBA" id="ARBA00022475"/>
    </source>
</evidence>
<dbReference type="SUPFAM" id="SSF52540">
    <property type="entry name" value="P-loop containing nucleoside triphosphate hydrolases"/>
    <property type="match status" value="1"/>
</dbReference>
<dbReference type="KEGG" id="azo:azo0289"/>
<evidence type="ECO:0000256" key="3">
    <source>
        <dbReference type="ARBA" id="ARBA00022840"/>
    </source>
</evidence>
<feature type="domain" description="ABC transporter" evidence="4">
    <location>
        <begin position="2"/>
        <end position="234"/>
    </location>
</feature>
<dbReference type="Gene3D" id="3.40.50.300">
    <property type="entry name" value="P-loop containing nucleotide triphosphate hydrolases"/>
    <property type="match status" value="1"/>
</dbReference>
<protein>
    <submittedName>
        <fullName evidence="5">ABC transporter ATP-binding protein</fullName>
    </submittedName>
</protein>
<keyword evidence="3 5" id="KW-0067">ATP-binding</keyword>
<keyword evidence="1" id="KW-0472">Membrane</keyword>
<reference evidence="5 6" key="1">
    <citation type="journal article" date="2006" name="Nat. Biotechnol.">
        <title>Complete genome of the mutualistic, N2-fixing grass endophyte Azoarcus sp. strain BH72.</title>
        <authorList>
            <person name="Krause A."/>
            <person name="Ramakumar A."/>
            <person name="Bartels D."/>
            <person name="Battistoni F."/>
            <person name="Bekel T."/>
            <person name="Boch J."/>
            <person name="Boehm M."/>
            <person name="Friedrich F."/>
            <person name="Hurek T."/>
            <person name="Krause L."/>
            <person name="Linke B."/>
            <person name="McHardy A.C."/>
            <person name="Sarkar A."/>
            <person name="Schneiker S."/>
            <person name="Syed A.A."/>
            <person name="Thauer R."/>
            <person name="Vorhoelter F.-J."/>
            <person name="Weidner S."/>
            <person name="Puehler A."/>
            <person name="Reinhold-Hurek B."/>
            <person name="Kaiser O."/>
            <person name="Goesmann A."/>
        </authorList>
    </citation>
    <scope>NUCLEOTIDE SEQUENCE [LARGE SCALE GENOMIC DNA]</scope>
    <source>
        <strain evidence="5 6">BH72</strain>
    </source>
</reference>
<gene>
    <name evidence="5" type="ordered locus">azo0289</name>
</gene>
<dbReference type="InterPro" id="IPR003593">
    <property type="entry name" value="AAA+_ATPase"/>
</dbReference>
<proteinExistence type="predicted"/>
<dbReference type="STRING" id="62928.azo0289"/>
<dbReference type="AlphaFoldDB" id="A1K251"/>
<dbReference type="HOGENOM" id="CLU_000604_1_2_4"/>
<dbReference type="InterPro" id="IPR003439">
    <property type="entry name" value="ABC_transporter-like_ATP-bd"/>
</dbReference>
<evidence type="ECO:0000256" key="2">
    <source>
        <dbReference type="ARBA" id="ARBA00022741"/>
    </source>
</evidence>
<sequence>MLRARDLTYRYRPEQPPALDGVSLDVPAGSLFGLLGPNGAGKTTLISLVAGLLAPQGGSLEYDGRPLARARRAQPNAIALVPQDHAFYPTLTVAENLDFFAGVQGLGGALARQRVGAALAFGQLDSYAKRRAGELSGGLKRRLNLAIGLLADPQLLLLDEPTVGVDPQSRHFLLDAIRELRTAGKTVIYTSHYMDEVEALCEQVAIVDHGRVLVQGTLAEVLRDTEPVLTLQLDRPPPAALAAAWTARHPGLEIDATAVRVPGATAAELPALLAELAAAGCTPHSLGYGEQNLEQVFMRLTQRSLRD</sequence>
<evidence type="ECO:0000313" key="6">
    <source>
        <dbReference type="Proteomes" id="UP000002588"/>
    </source>
</evidence>
<name>A1K251_AZOSB</name>
<keyword evidence="6" id="KW-1185">Reference proteome</keyword>
<evidence type="ECO:0000313" key="5">
    <source>
        <dbReference type="EMBL" id="CAL92906.1"/>
    </source>
</evidence>
<accession>A1K251</accession>
<dbReference type="GO" id="GO:0005524">
    <property type="term" value="F:ATP binding"/>
    <property type="evidence" value="ECO:0007669"/>
    <property type="project" value="UniProtKB-KW"/>
</dbReference>
<dbReference type="Pfam" id="PF00005">
    <property type="entry name" value="ABC_tran"/>
    <property type="match status" value="1"/>
</dbReference>
<dbReference type="InterPro" id="IPR027417">
    <property type="entry name" value="P-loop_NTPase"/>
</dbReference>
<dbReference type="GO" id="GO:0016887">
    <property type="term" value="F:ATP hydrolysis activity"/>
    <property type="evidence" value="ECO:0007669"/>
    <property type="project" value="InterPro"/>
</dbReference>
<keyword evidence="2" id="KW-0547">Nucleotide-binding</keyword>
<dbReference type="Proteomes" id="UP000002588">
    <property type="component" value="Chromosome"/>
</dbReference>
<dbReference type="PROSITE" id="PS50893">
    <property type="entry name" value="ABC_TRANSPORTER_2"/>
    <property type="match status" value="1"/>
</dbReference>
<dbReference type="eggNOG" id="COG1131">
    <property type="taxonomic scope" value="Bacteria"/>
</dbReference>
<dbReference type="EMBL" id="AM406670">
    <property type="protein sequence ID" value="CAL92906.1"/>
    <property type="molecule type" value="Genomic_DNA"/>
</dbReference>
<dbReference type="SMART" id="SM00382">
    <property type="entry name" value="AAA"/>
    <property type="match status" value="1"/>
</dbReference>
<dbReference type="PANTHER" id="PTHR43582">
    <property type="entry name" value="LINEARMYCIN RESISTANCE ATP-BINDING PROTEIN LNRL"/>
    <property type="match status" value="1"/>
</dbReference>
<organism evidence="5 6">
    <name type="scientific">Azoarcus sp. (strain BH72)</name>
    <dbReference type="NCBI Taxonomy" id="418699"/>
    <lineage>
        <taxon>Bacteria</taxon>
        <taxon>Pseudomonadati</taxon>
        <taxon>Pseudomonadota</taxon>
        <taxon>Betaproteobacteria</taxon>
        <taxon>Rhodocyclales</taxon>
        <taxon>Zoogloeaceae</taxon>
        <taxon>Azoarcus</taxon>
    </lineage>
</organism>
<dbReference type="RefSeq" id="WP_011764024.1">
    <property type="nucleotide sequence ID" value="NC_008702.1"/>
</dbReference>
<keyword evidence="1" id="KW-1003">Cell membrane</keyword>
<dbReference type="PANTHER" id="PTHR43582:SF2">
    <property type="entry name" value="LINEARMYCIN RESISTANCE ATP-BINDING PROTEIN LNRL"/>
    <property type="match status" value="1"/>
</dbReference>